<evidence type="ECO:0000313" key="9">
    <source>
        <dbReference type="EMBL" id="QDV22142.1"/>
    </source>
</evidence>
<dbReference type="PANTHER" id="PTHR30269:SF23">
    <property type="entry name" value="MEMBRANE TRANSPORTER PROTEIN YDHB-RELATED"/>
    <property type="match status" value="1"/>
</dbReference>
<feature type="transmembrane region" description="Helical" evidence="8">
    <location>
        <begin position="217"/>
        <end position="235"/>
    </location>
</feature>
<dbReference type="GO" id="GO:0005886">
    <property type="term" value="C:plasma membrane"/>
    <property type="evidence" value="ECO:0007669"/>
    <property type="project" value="UniProtKB-SubCell"/>
</dbReference>
<protein>
    <recommendedName>
        <fullName evidence="8">Probable membrane transporter protein</fullName>
    </recommendedName>
</protein>
<evidence type="ECO:0000256" key="1">
    <source>
        <dbReference type="ARBA" id="ARBA00004651"/>
    </source>
</evidence>
<evidence type="ECO:0000313" key="10">
    <source>
        <dbReference type="Proteomes" id="UP000318017"/>
    </source>
</evidence>
<dbReference type="EMBL" id="CP036298">
    <property type="protein sequence ID" value="QDV22142.1"/>
    <property type="molecule type" value="Genomic_DNA"/>
</dbReference>
<name>A0A518G0L5_9BACT</name>
<evidence type="ECO:0000256" key="8">
    <source>
        <dbReference type="RuleBase" id="RU363041"/>
    </source>
</evidence>
<gene>
    <name evidence="9" type="ORF">Q31a_04250</name>
</gene>
<dbReference type="InterPro" id="IPR052017">
    <property type="entry name" value="TSUP"/>
</dbReference>
<evidence type="ECO:0000256" key="7">
    <source>
        <dbReference type="ARBA" id="ARBA00023136"/>
    </source>
</evidence>
<feature type="transmembrane region" description="Helical" evidence="8">
    <location>
        <begin position="241"/>
        <end position="259"/>
    </location>
</feature>
<feature type="transmembrane region" description="Helical" evidence="8">
    <location>
        <begin position="187"/>
        <end position="205"/>
    </location>
</feature>
<evidence type="ECO:0000256" key="6">
    <source>
        <dbReference type="ARBA" id="ARBA00022989"/>
    </source>
</evidence>
<evidence type="ECO:0000256" key="4">
    <source>
        <dbReference type="ARBA" id="ARBA00022475"/>
    </source>
</evidence>
<feature type="transmembrane region" description="Helical" evidence="8">
    <location>
        <begin position="23"/>
        <end position="54"/>
    </location>
</feature>
<comment type="similarity">
    <text evidence="2 8">Belongs to the 4-toluene sulfonate uptake permease (TSUP) (TC 2.A.102) family.</text>
</comment>
<reference evidence="9 10" key="1">
    <citation type="submission" date="2019-02" db="EMBL/GenBank/DDBJ databases">
        <title>Deep-cultivation of Planctomycetes and their phenomic and genomic characterization uncovers novel biology.</title>
        <authorList>
            <person name="Wiegand S."/>
            <person name="Jogler M."/>
            <person name="Boedeker C."/>
            <person name="Pinto D."/>
            <person name="Vollmers J."/>
            <person name="Rivas-Marin E."/>
            <person name="Kohn T."/>
            <person name="Peeters S.H."/>
            <person name="Heuer A."/>
            <person name="Rast P."/>
            <person name="Oberbeckmann S."/>
            <person name="Bunk B."/>
            <person name="Jeske O."/>
            <person name="Meyerdierks A."/>
            <person name="Storesund J.E."/>
            <person name="Kallscheuer N."/>
            <person name="Luecker S."/>
            <person name="Lage O.M."/>
            <person name="Pohl T."/>
            <person name="Merkel B.J."/>
            <person name="Hornburger P."/>
            <person name="Mueller R.-W."/>
            <person name="Bruemmer F."/>
            <person name="Labrenz M."/>
            <person name="Spormann A.M."/>
            <person name="Op den Camp H."/>
            <person name="Overmann J."/>
            <person name="Amann R."/>
            <person name="Jetten M.S.M."/>
            <person name="Mascher T."/>
            <person name="Medema M.H."/>
            <person name="Devos D.P."/>
            <person name="Kaster A.-K."/>
            <person name="Ovreas L."/>
            <person name="Rohde M."/>
            <person name="Galperin M.Y."/>
            <person name="Jogler C."/>
        </authorList>
    </citation>
    <scope>NUCLEOTIDE SEQUENCE [LARGE SCALE GENOMIC DNA]</scope>
    <source>
        <strain evidence="9 10">Q31a</strain>
    </source>
</reference>
<keyword evidence="3" id="KW-0813">Transport</keyword>
<proteinExistence type="inferred from homology"/>
<keyword evidence="7 8" id="KW-0472">Membrane</keyword>
<evidence type="ECO:0000256" key="3">
    <source>
        <dbReference type="ARBA" id="ARBA00022448"/>
    </source>
</evidence>
<dbReference type="Pfam" id="PF01925">
    <property type="entry name" value="TauE"/>
    <property type="match status" value="1"/>
</dbReference>
<keyword evidence="6 8" id="KW-1133">Transmembrane helix</keyword>
<keyword evidence="4 8" id="KW-1003">Cell membrane</keyword>
<dbReference type="KEGG" id="ahel:Q31a_04250"/>
<feature type="transmembrane region" description="Helical" evidence="8">
    <location>
        <begin position="90"/>
        <end position="106"/>
    </location>
</feature>
<feature type="transmembrane region" description="Helical" evidence="8">
    <location>
        <begin position="112"/>
        <end position="134"/>
    </location>
</feature>
<comment type="subcellular location">
    <subcellularLocation>
        <location evidence="1 8">Cell membrane</location>
        <topology evidence="1 8">Multi-pass membrane protein</topology>
    </subcellularLocation>
</comment>
<dbReference type="Proteomes" id="UP000318017">
    <property type="component" value="Chromosome"/>
</dbReference>
<dbReference type="InterPro" id="IPR002781">
    <property type="entry name" value="TM_pro_TauE-like"/>
</dbReference>
<organism evidence="9 10">
    <name type="scientific">Aureliella helgolandensis</name>
    <dbReference type="NCBI Taxonomy" id="2527968"/>
    <lineage>
        <taxon>Bacteria</taxon>
        <taxon>Pseudomonadati</taxon>
        <taxon>Planctomycetota</taxon>
        <taxon>Planctomycetia</taxon>
        <taxon>Pirellulales</taxon>
        <taxon>Pirellulaceae</taxon>
        <taxon>Aureliella</taxon>
    </lineage>
</organism>
<evidence type="ECO:0000256" key="2">
    <source>
        <dbReference type="ARBA" id="ARBA00009142"/>
    </source>
</evidence>
<evidence type="ECO:0000256" key="5">
    <source>
        <dbReference type="ARBA" id="ARBA00022692"/>
    </source>
</evidence>
<accession>A0A518G0L5</accession>
<feature type="transmembrane region" description="Helical" evidence="8">
    <location>
        <begin position="146"/>
        <end position="175"/>
    </location>
</feature>
<dbReference type="AlphaFoldDB" id="A0A518G0L5"/>
<sequence length="290" mass="31362">MLEAATGPLPMELDTKMTTFECVLLFIGAAGIGFSKSGFSGVSMLHVIIFAFVFGTKASTGVLLPMLVVGDFCAIYFFGKKANWPQVRKLLPPTLIGVVLGTLLMGQLDEAVFKPLVGTIILGLTIVQITRLWRPKAFESMPHNRAFAWSLGLLAGVTTMLANAAGPIIALYLLALMLPKLELVGTSAWLFLVINVFKLPFSYFLGLIDLNTLGIDLIFAPGVLVGMMLGSWLVHRIAQKAFDSFLLAFTAFAALRLILDPWMAAKVVEHPPAADVATILEGEAQHRNSI</sequence>
<keyword evidence="5 8" id="KW-0812">Transmembrane</keyword>
<dbReference type="PANTHER" id="PTHR30269">
    <property type="entry name" value="TRANSMEMBRANE PROTEIN YFCA"/>
    <property type="match status" value="1"/>
</dbReference>
<keyword evidence="10" id="KW-1185">Reference proteome</keyword>